<dbReference type="EMBL" id="DS268445">
    <property type="protein sequence ID" value="EFP01980.1"/>
    <property type="molecule type" value="Genomic_DNA"/>
</dbReference>
<evidence type="ECO:0000256" key="2">
    <source>
        <dbReference type="SAM" id="SignalP"/>
    </source>
</evidence>
<accession>E3MHL2</accession>
<keyword evidence="1" id="KW-0472">Membrane</keyword>
<dbReference type="HOGENOM" id="CLU_049496_0_0_1"/>
<feature type="transmembrane region" description="Helical" evidence="1">
    <location>
        <begin position="149"/>
        <end position="168"/>
    </location>
</feature>
<dbReference type="Pfam" id="PF10322">
    <property type="entry name" value="7TM_GPCR_Sru"/>
    <property type="match status" value="1"/>
</dbReference>
<feature type="transmembrane region" description="Helical" evidence="1">
    <location>
        <begin position="240"/>
        <end position="258"/>
    </location>
</feature>
<proteinExistence type="predicted"/>
<feature type="signal peptide" evidence="2">
    <location>
        <begin position="1"/>
        <end position="32"/>
    </location>
</feature>
<feature type="transmembrane region" description="Helical" evidence="1">
    <location>
        <begin position="107"/>
        <end position="129"/>
    </location>
</feature>
<protein>
    <submittedName>
        <fullName evidence="3">CRE-SRU-33 protein</fullName>
    </submittedName>
</protein>
<dbReference type="PANTHER" id="PTHR46045">
    <property type="entry name" value="SERPENTINE RECEPTOR, CLASS U-RELATED"/>
    <property type="match status" value="1"/>
</dbReference>
<dbReference type="PANTHER" id="PTHR46045:SF11">
    <property type="entry name" value="SERPENTINE RECEPTOR, CLASS U"/>
    <property type="match status" value="1"/>
</dbReference>
<dbReference type="STRING" id="31234.E3MHL2"/>
<dbReference type="OrthoDB" id="5845352at2759"/>
<dbReference type="AlphaFoldDB" id="E3MHL2"/>
<gene>
    <name evidence="3" type="primary">Cre-sru-33</name>
    <name evidence="3" type="ORF">CRE_22798</name>
</gene>
<evidence type="ECO:0000256" key="1">
    <source>
        <dbReference type="SAM" id="Phobius"/>
    </source>
</evidence>
<feature type="chain" id="PRO_5003175789" evidence="2">
    <location>
        <begin position="33"/>
        <end position="422"/>
    </location>
</feature>
<name>E3MHL2_CAERE</name>
<dbReference type="InParanoid" id="E3MHL2"/>
<keyword evidence="2" id="KW-0732">Signal</keyword>
<reference evidence="3" key="1">
    <citation type="submission" date="2007-07" db="EMBL/GenBank/DDBJ databases">
        <title>PCAP assembly of the Caenorhabditis remanei genome.</title>
        <authorList>
            <consortium name="The Caenorhabditis remanei Sequencing Consortium"/>
            <person name="Wilson R.K."/>
        </authorList>
    </citation>
    <scope>NUCLEOTIDE SEQUENCE [LARGE SCALE GENOMIC DNA]</scope>
    <source>
        <strain evidence="3">PB4641</strain>
    </source>
</reference>
<keyword evidence="1" id="KW-0812">Transmembrane</keyword>
<evidence type="ECO:0000313" key="4">
    <source>
        <dbReference type="Proteomes" id="UP000008281"/>
    </source>
</evidence>
<feature type="transmembrane region" description="Helical" evidence="1">
    <location>
        <begin position="294"/>
        <end position="315"/>
    </location>
</feature>
<dbReference type="InterPro" id="IPR003839">
    <property type="entry name" value="7TM_GPCR_serpentine_rcpt_Sru"/>
</dbReference>
<feature type="transmembrane region" description="Helical" evidence="1">
    <location>
        <begin position="336"/>
        <end position="362"/>
    </location>
</feature>
<organism evidence="4">
    <name type="scientific">Caenorhabditis remanei</name>
    <name type="common">Caenorhabditis vulgaris</name>
    <dbReference type="NCBI Taxonomy" id="31234"/>
    <lineage>
        <taxon>Eukaryota</taxon>
        <taxon>Metazoa</taxon>
        <taxon>Ecdysozoa</taxon>
        <taxon>Nematoda</taxon>
        <taxon>Chromadorea</taxon>
        <taxon>Rhabditida</taxon>
        <taxon>Rhabditina</taxon>
        <taxon>Rhabditomorpha</taxon>
        <taxon>Rhabditoidea</taxon>
        <taxon>Rhabditidae</taxon>
        <taxon>Peloderinae</taxon>
        <taxon>Caenorhabditis</taxon>
    </lineage>
</organism>
<evidence type="ECO:0000313" key="3">
    <source>
        <dbReference type="EMBL" id="EFP01980.1"/>
    </source>
</evidence>
<dbReference type="OMA" id="LFCVSFM"/>
<keyword evidence="1" id="KW-1133">Transmembrane helix</keyword>
<keyword evidence="4" id="KW-1185">Reference proteome</keyword>
<feature type="transmembrane region" description="Helical" evidence="1">
    <location>
        <begin position="207"/>
        <end position="228"/>
    </location>
</feature>
<feature type="transmembrane region" description="Helical" evidence="1">
    <location>
        <begin position="180"/>
        <end position="201"/>
    </location>
</feature>
<sequence>MKTRKWFSHTHTDTKILLFNFLFLVLSNPLQAISAVLCCFTHEISYYFRLKSEISNLFLTNQDKILFFFNFYAEQSYGEPKNHFPDFMNVSNSIHGLPQYLDFKFELNYCVLIPIVPFIYIIPTVVVMWKVFRGYMSQPSNLTKLTLDMHLFTLLMLYFLANITFFSLDFLRFNIPSSGLITSWCASLGAPNRGLLILVILSDYMNYSILLLPCLVSLIRLIVILFAYNQKKIRSFLMRYFILPVLVLLPLLCVTYMFPSMGYCRQLGPPFPFGSIDIFYTGGLLGIRTYTVRLALSFSCWTLSAILSSVMYFKLRTGLMHKASSHTRKLAKRAELSISVTLISAIAPLITNTIVSVTAIWTPDIMYYFTLLRLVGNDFETVMMPWTLFLTHPIFKEKREGLKKKKKSLNVVKVWRVSQRST</sequence>
<dbReference type="eggNOG" id="ENOG502THCS">
    <property type="taxonomic scope" value="Eukaryota"/>
</dbReference>
<dbReference type="Proteomes" id="UP000008281">
    <property type="component" value="Unassembled WGS sequence"/>
</dbReference>